<reference evidence="13" key="1">
    <citation type="journal article" date="2004" name="J. Parasitol.">
        <title>The mitochondrial genome of Biomphalaria glabrata (Gastropoda: Basommatophora), intermediate host of Schistosoma mansoni.</title>
        <authorList>
            <person name="DeJong R.J."/>
            <person name="Emery A.M."/>
            <person name="Adema C.M."/>
        </authorList>
    </citation>
    <scope>NUCLEOTIDE SEQUENCE</scope>
    <source>
        <strain evidence="13">BB02</strain>
    </source>
</reference>
<dbReference type="GO" id="GO:0045087">
    <property type="term" value="P:innate immune response"/>
    <property type="evidence" value="ECO:0007669"/>
    <property type="project" value="UniProtKB-KW"/>
</dbReference>
<dbReference type="OrthoDB" id="10022724at2759"/>
<reference evidence="13" key="3">
    <citation type="submission" date="2020-05" db="UniProtKB">
        <authorList>
            <consortium name="EnsemblMetazoa"/>
        </authorList>
    </citation>
    <scope>IDENTIFICATION</scope>
    <source>
        <strain evidence="13">BB02</strain>
    </source>
</reference>
<keyword evidence="3" id="KW-0399">Innate immunity</keyword>
<keyword evidence="8 12" id="KW-0472">Membrane</keyword>
<dbReference type="Proteomes" id="UP001165740">
    <property type="component" value="Chromosome 2"/>
</dbReference>
<feature type="compositionally biased region" description="Acidic residues" evidence="11">
    <location>
        <begin position="172"/>
        <end position="191"/>
    </location>
</feature>
<dbReference type="RefSeq" id="XP_055875152.1">
    <property type="nucleotide sequence ID" value="XM_056019177.1"/>
</dbReference>
<dbReference type="GO" id="GO:0005789">
    <property type="term" value="C:endoplasmic reticulum membrane"/>
    <property type="evidence" value="ECO:0007669"/>
    <property type="project" value="UniProtKB-SubCell"/>
</dbReference>
<gene>
    <name evidence="13" type="primary">106060348</name>
    <name evidence="16 17 18 19" type="synonym">LOC106060348</name>
</gene>
<feature type="region of interest" description="Disordered" evidence="11">
    <location>
        <begin position="168"/>
        <end position="244"/>
    </location>
</feature>
<dbReference type="KEGG" id="bgt:106060348"/>
<keyword evidence="6" id="KW-0391">Immunity</keyword>
<keyword evidence="9" id="KW-0143">Chaperone</keyword>
<dbReference type="InterPro" id="IPR027846">
    <property type="entry name" value="Cybc1"/>
</dbReference>
<dbReference type="PANTHER" id="PTHR31837">
    <property type="entry name" value="CYTOCHROME B-245 CHAPERONE 1"/>
    <property type="match status" value="1"/>
</dbReference>
<evidence type="ECO:0000256" key="2">
    <source>
        <dbReference type="ARBA" id="ARBA00009907"/>
    </source>
</evidence>
<dbReference type="VEuPathDB" id="VectorBase:BGLB040136"/>
<evidence type="ECO:0000256" key="8">
    <source>
        <dbReference type="ARBA" id="ARBA00023136"/>
    </source>
</evidence>
<evidence type="ECO:0000313" key="15">
    <source>
        <dbReference type="Proteomes" id="UP001165740"/>
    </source>
</evidence>
<dbReference type="EnsemblMetazoa" id="BGLB040136-RC">
    <property type="protein sequence ID" value="BGLB040136-PC"/>
    <property type="gene ID" value="BGLB040136"/>
</dbReference>
<evidence type="ECO:0000256" key="1">
    <source>
        <dbReference type="ARBA" id="ARBA00004389"/>
    </source>
</evidence>
<evidence type="ECO:0000313" key="19">
    <source>
        <dbReference type="RefSeq" id="XP_055875152.1"/>
    </source>
</evidence>
<keyword evidence="7 12" id="KW-1133">Transmembrane helix</keyword>
<evidence type="ECO:0000256" key="12">
    <source>
        <dbReference type="SAM" id="Phobius"/>
    </source>
</evidence>
<evidence type="ECO:0000313" key="16">
    <source>
        <dbReference type="RefSeq" id="XP_013073637.1"/>
    </source>
</evidence>
<comment type="similarity">
    <text evidence="2">Belongs to the CYBC1 family.</text>
</comment>
<dbReference type="Pfam" id="PF15169">
    <property type="entry name" value="Cybc1_Eros"/>
    <property type="match status" value="1"/>
</dbReference>
<dbReference type="EnsemblMetazoa" id="BGLB040136-RE">
    <property type="protein sequence ID" value="BGLB040136-PE"/>
    <property type="gene ID" value="BGLB040136"/>
</dbReference>
<proteinExistence type="inferred from homology"/>
<comment type="subcellular location">
    <subcellularLocation>
        <location evidence="1">Endoplasmic reticulum membrane</location>
        <topology evidence="1">Single-pass membrane protein</topology>
    </subcellularLocation>
</comment>
<keyword evidence="5" id="KW-0256">Endoplasmic reticulum</keyword>
<evidence type="ECO:0000256" key="11">
    <source>
        <dbReference type="SAM" id="MobiDB-lite"/>
    </source>
</evidence>
<evidence type="ECO:0000313" key="18">
    <source>
        <dbReference type="RefSeq" id="XP_013073639.1"/>
    </source>
</evidence>
<reference evidence="13" key="2">
    <citation type="submission" date="2013-03" db="EMBL/GenBank/DDBJ databases">
        <title>Sequence assembly of the Biomphalaria glabrata genome version 4.3.</title>
        <authorList>
            <person name="Warren W."/>
            <person name="Wilson R.K."/>
            <person name="Hillier L.W."/>
            <person name="Minx P."/>
        </authorList>
    </citation>
    <scope>NUCLEOTIDE SEQUENCE</scope>
    <source>
        <strain evidence="13">BB02</strain>
    </source>
</reference>
<dbReference type="RefSeq" id="XP_013073637.1">
    <property type="nucleotide sequence ID" value="XM_013218183.2"/>
</dbReference>
<evidence type="ECO:0000256" key="4">
    <source>
        <dbReference type="ARBA" id="ARBA00022692"/>
    </source>
</evidence>
<organism evidence="13 14">
    <name type="scientific">Biomphalaria glabrata</name>
    <name type="common">Bloodfluke planorb</name>
    <name type="synonym">Freshwater snail</name>
    <dbReference type="NCBI Taxonomy" id="6526"/>
    <lineage>
        <taxon>Eukaryota</taxon>
        <taxon>Metazoa</taxon>
        <taxon>Spiralia</taxon>
        <taxon>Lophotrochozoa</taxon>
        <taxon>Mollusca</taxon>
        <taxon>Gastropoda</taxon>
        <taxon>Heterobranchia</taxon>
        <taxon>Euthyneura</taxon>
        <taxon>Panpulmonata</taxon>
        <taxon>Hygrophila</taxon>
        <taxon>Lymnaeoidea</taxon>
        <taxon>Planorbidae</taxon>
        <taxon>Biomphalaria</taxon>
    </lineage>
</organism>
<dbReference type="PANTHER" id="PTHR31837:SF3">
    <property type="entry name" value="CYTOCHROME B-245 CHAPERONE 1"/>
    <property type="match status" value="1"/>
</dbReference>
<protein>
    <recommendedName>
        <fullName evidence="10">Essential for reactive oxygen species protein</fullName>
    </recommendedName>
</protein>
<evidence type="ECO:0000313" key="14">
    <source>
        <dbReference type="Proteomes" id="UP000076420"/>
    </source>
</evidence>
<sequence>MGYMQVEKHTETQLRLLREPTFLSKAVFVGFFVGILGIFFFGSESFIFKALIGLCATGLSCLIVDNYEICEFDKTANEVRMTRLHWCQYILNKMVSLGSPPYVKARLEDIRDIRVEEQGGPNGGRAYQVILSLDSGIQLGVTEVFTTDDISEHENVARLISSFLGDLPGTQIDEEADDEEDEASSSEDDFEQITKAELVDLEQEDKEETEKGAGGDDVNIEPHVETQPEEEGNAVCSADIQSSS</sequence>
<dbReference type="Proteomes" id="UP000076420">
    <property type="component" value="Unassembled WGS sequence"/>
</dbReference>
<accession>A0A2C9M9Z6</accession>
<dbReference type="EnsemblMetazoa" id="BGLB040136-RB">
    <property type="protein sequence ID" value="BGLB040136-PB"/>
    <property type="gene ID" value="BGLB040136"/>
</dbReference>
<evidence type="ECO:0000256" key="9">
    <source>
        <dbReference type="ARBA" id="ARBA00023186"/>
    </source>
</evidence>
<dbReference type="VEuPathDB" id="VectorBase:BGLAX_039098"/>
<keyword evidence="4 12" id="KW-0812">Transmembrane</keyword>
<dbReference type="GeneID" id="106060348"/>
<name>A0A2C9M9Z6_BIOGL</name>
<dbReference type="OMA" id="RITRMHW"/>
<dbReference type="EnsemblMetazoa" id="BGLB040136-RD">
    <property type="protein sequence ID" value="BGLB040136-PD"/>
    <property type="gene ID" value="BGLB040136"/>
</dbReference>
<evidence type="ECO:0000313" key="17">
    <source>
        <dbReference type="RefSeq" id="XP_013073638.1"/>
    </source>
</evidence>
<keyword evidence="15" id="KW-1185">Reference proteome</keyword>
<evidence type="ECO:0000256" key="5">
    <source>
        <dbReference type="ARBA" id="ARBA00022824"/>
    </source>
</evidence>
<evidence type="ECO:0000256" key="6">
    <source>
        <dbReference type="ARBA" id="ARBA00022859"/>
    </source>
</evidence>
<dbReference type="RefSeq" id="XP_013073639.1">
    <property type="nucleotide sequence ID" value="XM_013218185.2"/>
</dbReference>
<evidence type="ECO:0000256" key="7">
    <source>
        <dbReference type="ARBA" id="ARBA00022989"/>
    </source>
</evidence>
<reference evidence="16 17" key="4">
    <citation type="submission" date="2025-04" db="UniProtKB">
        <authorList>
            <consortium name="RefSeq"/>
        </authorList>
    </citation>
    <scope>IDENTIFICATION</scope>
</reference>
<evidence type="ECO:0000256" key="3">
    <source>
        <dbReference type="ARBA" id="ARBA00022588"/>
    </source>
</evidence>
<dbReference type="RefSeq" id="XP_013073638.1">
    <property type="nucleotide sequence ID" value="XM_013218184.2"/>
</dbReference>
<dbReference type="EnsemblMetazoa" id="BGLB040136-RA">
    <property type="protein sequence ID" value="BGLB040136-PA"/>
    <property type="gene ID" value="BGLB040136"/>
</dbReference>
<evidence type="ECO:0000313" key="13">
    <source>
        <dbReference type="EnsemblMetazoa" id="BGLB040136-PA"/>
    </source>
</evidence>
<evidence type="ECO:0000256" key="10">
    <source>
        <dbReference type="ARBA" id="ARBA00030424"/>
    </source>
</evidence>
<feature type="transmembrane region" description="Helical" evidence="12">
    <location>
        <begin position="21"/>
        <end position="40"/>
    </location>
</feature>
<dbReference type="AlphaFoldDB" id="A0A2C9M9Z6"/>
<feature type="compositionally biased region" description="Basic and acidic residues" evidence="11">
    <location>
        <begin position="208"/>
        <end position="226"/>
    </location>
</feature>